<comment type="cofactor">
    <cofactor evidence="9">
        <name>[4Fe-4S] cluster</name>
        <dbReference type="ChEBI" id="CHEBI:49883"/>
    </cofactor>
    <text evidence="9">Binds 2 [4Fe-4S] clusters per monomer.</text>
</comment>
<dbReference type="PANTHER" id="PTHR30002">
    <property type="entry name" value="EPOXYQUEUOSINE REDUCTASE"/>
    <property type="match status" value="1"/>
</dbReference>
<dbReference type="EC" id="1.17.99.6" evidence="9"/>
<feature type="binding site" evidence="9">
    <location>
        <position position="167"/>
    </location>
    <ligand>
        <name>cob(II)alamin</name>
        <dbReference type="ChEBI" id="CHEBI:16304"/>
    </ligand>
</feature>
<comment type="caution">
    <text evidence="9">Lacks conserved residue(s) required for the propagation of feature annotation.</text>
</comment>
<feature type="binding site" evidence="9">
    <location>
        <position position="250"/>
    </location>
    <ligand>
        <name>[4Fe-4S] cluster</name>
        <dbReference type="ChEBI" id="CHEBI:49883"/>
        <label>2</label>
    </ligand>
</feature>
<feature type="binding site" evidence="9">
    <location>
        <position position="253"/>
    </location>
    <ligand>
        <name>[4Fe-4S] cluster</name>
        <dbReference type="ChEBI" id="CHEBI:49883"/>
        <label>2</label>
    </ligand>
</feature>
<dbReference type="Gene3D" id="1.25.10.10">
    <property type="entry name" value="Leucine-rich Repeat Variant"/>
    <property type="match status" value="1"/>
</dbReference>
<dbReference type="InterPro" id="IPR017900">
    <property type="entry name" value="4Fe4S_Fe_S_CS"/>
</dbReference>
<feature type="binding site" evidence="9">
    <location>
        <position position="257"/>
    </location>
    <ligand>
        <name>[4Fe-4S] cluster</name>
        <dbReference type="ChEBI" id="CHEBI:49883"/>
        <label>1</label>
    </ligand>
</feature>
<comment type="pathway">
    <text evidence="9">tRNA modification; tRNA-queuosine biosynthesis.</text>
</comment>
<comment type="function">
    <text evidence="9">Catalyzes the conversion of epoxyqueuosine (oQ) to queuosine (Q), which is a hypermodified base found in the wobble positions of tRNA(Asp), tRNA(Asn), tRNA(His) and tRNA(Tyr).</text>
</comment>
<dbReference type="InterPro" id="IPR013542">
    <property type="entry name" value="QueG_DUF1730"/>
</dbReference>
<organism evidence="11 12">
    <name type="scientific">Methylobacterium adhaesivum</name>
    <dbReference type="NCBI Taxonomy" id="333297"/>
    <lineage>
        <taxon>Bacteria</taxon>
        <taxon>Pseudomonadati</taxon>
        <taxon>Pseudomonadota</taxon>
        <taxon>Alphaproteobacteria</taxon>
        <taxon>Hyphomicrobiales</taxon>
        <taxon>Methylobacteriaceae</taxon>
        <taxon>Methylobacterium</taxon>
    </lineage>
</organism>
<dbReference type="Pfam" id="PF13484">
    <property type="entry name" value="Fer4_16"/>
    <property type="match status" value="1"/>
</dbReference>
<evidence type="ECO:0000259" key="10">
    <source>
        <dbReference type="PROSITE" id="PS51379"/>
    </source>
</evidence>
<comment type="catalytic activity">
    <reaction evidence="9">
        <text>epoxyqueuosine(34) in tRNA + AH2 = queuosine(34) in tRNA + A + H2O</text>
        <dbReference type="Rhea" id="RHEA:32159"/>
        <dbReference type="Rhea" id="RHEA-COMP:18571"/>
        <dbReference type="Rhea" id="RHEA-COMP:18582"/>
        <dbReference type="ChEBI" id="CHEBI:13193"/>
        <dbReference type="ChEBI" id="CHEBI:15377"/>
        <dbReference type="ChEBI" id="CHEBI:17499"/>
        <dbReference type="ChEBI" id="CHEBI:194431"/>
        <dbReference type="ChEBI" id="CHEBI:194443"/>
        <dbReference type="EC" id="1.17.99.6"/>
    </reaction>
</comment>
<evidence type="ECO:0000256" key="2">
    <source>
        <dbReference type="ARBA" id="ARBA00022490"/>
    </source>
</evidence>
<feature type="binding site" evidence="9">
    <location>
        <position position="203"/>
    </location>
    <ligand>
        <name>[4Fe-4S] cluster</name>
        <dbReference type="ChEBI" id="CHEBI:49883"/>
        <label>1</label>
    </ligand>
</feature>
<feature type="binding site" evidence="9">
    <location>
        <position position="207"/>
    </location>
    <ligand>
        <name>[4Fe-4S] cluster</name>
        <dbReference type="ChEBI" id="CHEBI:49883"/>
        <label>2</label>
    </ligand>
</feature>
<proteinExistence type="inferred from homology"/>
<comment type="cofactor">
    <cofactor evidence="9">
        <name>cob(II)alamin</name>
        <dbReference type="ChEBI" id="CHEBI:16304"/>
    </cofactor>
</comment>
<comment type="caution">
    <text evidence="11">The sequence shown here is derived from an EMBL/GenBank/DDBJ whole genome shotgun (WGS) entry which is preliminary data.</text>
</comment>
<dbReference type="HAMAP" id="MF_00916">
    <property type="entry name" value="QueG"/>
    <property type="match status" value="1"/>
</dbReference>
<comment type="similarity">
    <text evidence="9">Belongs to the QueG family.</text>
</comment>
<gene>
    <name evidence="9 11" type="primary">queG</name>
    <name evidence="11" type="ORF">QWZ12_01720</name>
</gene>
<keyword evidence="1 9" id="KW-0004">4Fe-4S</keyword>
<dbReference type="Gene3D" id="3.30.70.20">
    <property type="match status" value="1"/>
</dbReference>
<feature type="binding site" evidence="9">
    <location>
        <position position="223"/>
    </location>
    <ligand>
        <name>[4Fe-4S] cluster</name>
        <dbReference type="ChEBI" id="CHEBI:49883"/>
        <label>2</label>
    </ligand>
</feature>
<comment type="subcellular location">
    <subcellularLocation>
        <location evidence="9">Cytoplasm</location>
    </subcellularLocation>
</comment>
<dbReference type="GO" id="GO:0052693">
    <property type="term" value="F:epoxyqueuosine reductase activity"/>
    <property type="evidence" value="ECO:0007669"/>
    <property type="project" value="UniProtKB-EC"/>
</dbReference>
<dbReference type="RefSeq" id="WP_238223676.1">
    <property type="nucleotide sequence ID" value="NZ_BPQD01000007.1"/>
</dbReference>
<keyword evidence="12" id="KW-1185">Reference proteome</keyword>
<dbReference type="Proteomes" id="UP001224644">
    <property type="component" value="Unassembled WGS sequence"/>
</dbReference>
<feature type="binding site" evidence="9">
    <location>
        <position position="143"/>
    </location>
    <ligand>
        <name>cob(II)alamin</name>
        <dbReference type="ChEBI" id="CHEBI:16304"/>
    </ligand>
</feature>
<evidence type="ECO:0000313" key="12">
    <source>
        <dbReference type="Proteomes" id="UP001224644"/>
    </source>
</evidence>
<feature type="domain" description="4Fe-4S ferredoxin-type" evidence="10">
    <location>
        <begin position="185"/>
        <end position="217"/>
    </location>
</feature>
<dbReference type="NCBIfam" id="TIGR00276">
    <property type="entry name" value="tRNA epoxyqueuosine(34) reductase QueG"/>
    <property type="match status" value="1"/>
</dbReference>
<keyword evidence="9" id="KW-0170">Cobalt</keyword>
<comment type="subunit">
    <text evidence="9">Monomer.</text>
</comment>
<dbReference type="InterPro" id="IPR011989">
    <property type="entry name" value="ARM-like"/>
</dbReference>
<feature type="binding site" evidence="9">
    <location>
        <position position="178"/>
    </location>
    <ligand>
        <name>cob(II)alamin</name>
        <dbReference type="ChEBI" id="CHEBI:16304"/>
    </ligand>
</feature>
<feature type="binding site" evidence="9">
    <location>
        <begin position="250"/>
        <end position="251"/>
    </location>
    <ligand>
        <name>cob(II)alamin</name>
        <dbReference type="ChEBI" id="CHEBI:16304"/>
    </ligand>
</feature>
<accession>A0ABT8BBB8</accession>
<keyword evidence="9" id="KW-0846">Cobalamin</keyword>
<feature type="active site" description="Proton donor" evidence="9">
    <location>
        <position position="143"/>
    </location>
</feature>
<keyword evidence="8 9" id="KW-0411">Iron-sulfur</keyword>
<evidence type="ECO:0000256" key="6">
    <source>
        <dbReference type="ARBA" id="ARBA00023002"/>
    </source>
</evidence>
<evidence type="ECO:0000256" key="3">
    <source>
        <dbReference type="ARBA" id="ARBA00022694"/>
    </source>
</evidence>
<reference evidence="12" key="1">
    <citation type="journal article" date="2019" name="Int. J. Syst. Evol. Microbiol.">
        <title>The Global Catalogue of Microorganisms (GCM) 10K type strain sequencing project: providing services to taxonomists for standard genome sequencing and annotation.</title>
        <authorList>
            <consortium name="The Broad Institute Genomics Platform"/>
            <consortium name="The Broad Institute Genome Sequencing Center for Infectious Disease"/>
            <person name="Wu L."/>
            <person name="Ma J."/>
        </authorList>
    </citation>
    <scope>NUCLEOTIDE SEQUENCE [LARGE SCALE GENOMIC DNA]</scope>
    <source>
        <strain evidence="12">CECT 7069</strain>
    </source>
</reference>
<dbReference type="Pfam" id="PF08331">
    <property type="entry name" value="QueG_DUF1730"/>
    <property type="match status" value="1"/>
</dbReference>
<evidence type="ECO:0000256" key="8">
    <source>
        <dbReference type="ARBA" id="ARBA00023014"/>
    </source>
</evidence>
<dbReference type="PROSITE" id="PS00198">
    <property type="entry name" value="4FE4S_FER_1"/>
    <property type="match status" value="1"/>
</dbReference>
<dbReference type="InterPro" id="IPR004453">
    <property type="entry name" value="QueG"/>
</dbReference>
<keyword evidence="4 9" id="KW-0479">Metal-binding</keyword>
<evidence type="ECO:0000313" key="11">
    <source>
        <dbReference type="EMBL" id="MDN3589322.1"/>
    </source>
</evidence>
<keyword evidence="5 9" id="KW-0671">Queuosine biosynthesis</keyword>
<dbReference type="EMBL" id="JAUFPX010000002">
    <property type="protein sequence ID" value="MDN3589322.1"/>
    <property type="molecule type" value="Genomic_DNA"/>
</dbReference>
<evidence type="ECO:0000256" key="1">
    <source>
        <dbReference type="ARBA" id="ARBA00022485"/>
    </source>
</evidence>
<sequence length="390" mass="42345">MTVRPPRKLLAGDALRRAVEARARHLGFDGFRVTRPDAVPALVERLPAWLVAEHHGGMAWMQDRADQRADPAALWPGVRSVIVLSMSYTPEESPLEALTRPDRGAIAAYAQRRDYHEVMKGKLKELGGYLSAKGDVRVKVFVDTAPVMEKPLAEAAGLGWQGKHTVLVSRTHGNWLLLGAIYTSAELVADEPEGDHCGSCRRCLDICPTNAFPEPYRLDARRCVSYLTIEHQGPIPHAFRAAIGNRIFGCDDCLAVCPWNKFAATAGEARLAARVDLAAPPLAELARLDDAAFRVRFAGTPIKRTGRDNFLRNVLIAIGNSGSAALAPEAMRCLTDASPLVRGAAVWASGRLFDGAALRIAFARVGADETDDAVRAEWQNALAQHPANPD</sequence>
<dbReference type="PANTHER" id="PTHR30002:SF4">
    <property type="entry name" value="EPOXYQUEUOSINE REDUCTASE"/>
    <property type="match status" value="1"/>
</dbReference>
<feature type="binding site" evidence="9">
    <location>
        <position position="68"/>
    </location>
    <ligand>
        <name>cob(II)alamin</name>
        <dbReference type="ChEBI" id="CHEBI:16304"/>
    </ligand>
</feature>
<feature type="binding site" evidence="9">
    <location>
        <position position="200"/>
    </location>
    <ligand>
        <name>[4Fe-4S] cluster</name>
        <dbReference type="ChEBI" id="CHEBI:49883"/>
        <label>1</label>
    </ligand>
</feature>
<feature type="binding site" evidence="9">
    <location>
        <position position="225"/>
    </location>
    <ligand>
        <name>cob(II)alamin</name>
        <dbReference type="ChEBI" id="CHEBI:16304"/>
    </ligand>
</feature>
<dbReference type="InterPro" id="IPR017896">
    <property type="entry name" value="4Fe4S_Fe-S-bd"/>
</dbReference>
<feature type="binding site" evidence="9">
    <location>
        <position position="197"/>
    </location>
    <ligand>
        <name>[4Fe-4S] cluster</name>
        <dbReference type="ChEBI" id="CHEBI:49883"/>
        <label>1</label>
    </ligand>
</feature>
<dbReference type="SUPFAM" id="SSF46548">
    <property type="entry name" value="alpha-helical ferredoxin"/>
    <property type="match status" value="1"/>
</dbReference>
<keyword evidence="2 9" id="KW-0963">Cytoplasm</keyword>
<dbReference type="PROSITE" id="PS51379">
    <property type="entry name" value="4FE4S_FER_2"/>
    <property type="match status" value="1"/>
</dbReference>
<evidence type="ECO:0000256" key="4">
    <source>
        <dbReference type="ARBA" id="ARBA00022723"/>
    </source>
</evidence>
<evidence type="ECO:0000256" key="7">
    <source>
        <dbReference type="ARBA" id="ARBA00023004"/>
    </source>
</evidence>
<keyword evidence="3 9" id="KW-0819">tRNA processing</keyword>
<protein>
    <recommendedName>
        <fullName evidence="9">Epoxyqueuosine reductase</fullName>
        <ecNumber evidence="9">1.17.99.6</ecNumber>
    </recommendedName>
    <alternativeName>
        <fullName evidence="9">Queuosine biosynthesis protein QueG</fullName>
    </alternativeName>
</protein>
<evidence type="ECO:0000256" key="9">
    <source>
        <dbReference type="HAMAP-Rule" id="MF_00916"/>
    </source>
</evidence>
<keyword evidence="6 9" id="KW-0560">Oxidoreductase</keyword>
<name>A0ABT8BBB8_9HYPH</name>
<keyword evidence="7 9" id="KW-0408">Iron</keyword>
<evidence type="ECO:0000256" key="5">
    <source>
        <dbReference type="ARBA" id="ARBA00022785"/>
    </source>
</evidence>